<dbReference type="InterPro" id="IPR050396">
    <property type="entry name" value="Glycosyltr_51/Transpeptidase"/>
</dbReference>
<keyword evidence="13" id="KW-0511">Multifunctional enzyme</keyword>
<dbReference type="InterPro" id="IPR001460">
    <property type="entry name" value="PCN-bd_Tpept"/>
</dbReference>
<comment type="subcellular location">
    <subcellularLocation>
        <location evidence="1">Cell membrane</location>
    </subcellularLocation>
</comment>
<evidence type="ECO:0000256" key="7">
    <source>
        <dbReference type="ARBA" id="ARBA00022676"/>
    </source>
</evidence>
<evidence type="ECO:0000256" key="6">
    <source>
        <dbReference type="ARBA" id="ARBA00022670"/>
    </source>
</evidence>
<evidence type="ECO:0000256" key="13">
    <source>
        <dbReference type="ARBA" id="ARBA00023268"/>
    </source>
</evidence>
<feature type="transmembrane region" description="Helical" evidence="17">
    <location>
        <begin position="39"/>
        <end position="62"/>
    </location>
</feature>
<keyword evidence="8" id="KW-0808">Transferase</keyword>
<dbReference type="GO" id="GO:0008955">
    <property type="term" value="F:peptidoglycan glycosyltransferase activity"/>
    <property type="evidence" value="ECO:0007669"/>
    <property type="project" value="UniProtKB-EC"/>
</dbReference>
<evidence type="ECO:0000256" key="2">
    <source>
        <dbReference type="ARBA" id="ARBA00007090"/>
    </source>
</evidence>
<keyword evidence="4" id="KW-1003">Cell membrane</keyword>
<comment type="similarity">
    <text evidence="2">In the C-terminal section; belongs to the transpeptidase family.</text>
</comment>
<dbReference type="SUPFAM" id="SSF56601">
    <property type="entry name" value="beta-lactamase/transpeptidase-like"/>
    <property type="match status" value="1"/>
</dbReference>
<dbReference type="InterPro" id="IPR001264">
    <property type="entry name" value="Glyco_trans_51"/>
</dbReference>
<dbReference type="GO" id="GO:0071555">
    <property type="term" value="P:cell wall organization"/>
    <property type="evidence" value="ECO:0007669"/>
    <property type="project" value="UniProtKB-KW"/>
</dbReference>
<dbReference type="GO" id="GO:0009002">
    <property type="term" value="F:serine-type D-Ala-D-Ala carboxypeptidase activity"/>
    <property type="evidence" value="ECO:0007669"/>
    <property type="project" value="UniProtKB-EC"/>
</dbReference>
<dbReference type="GO" id="GO:0009252">
    <property type="term" value="P:peptidoglycan biosynthetic process"/>
    <property type="evidence" value="ECO:0007669"/>
    <property type="project" value="UniProtKB-KW"/>
</dbReference>
<evidence type="ECO:0000256" key="10">
    <source>
        <dbReference type="ARBA" id="ARBA00022960"/>
    </source>
</evidence>
<dbReference type="InterPro" id="IPR023346">
    <property type="entry name" value="Lysozyme-like_dom_sf"/>
</dbReference>
<dbReference type="GO" id="GO:0008360">
    <property type="term" value="P:regulation of cell shape"/>
    <property type="evidence" value="ECO:0007669"/>
    <property type="project" value="UniProtKB-KW"/>
</dbReference>
<accession>A0A1J4V7V7</accession>
<gene>
    <name evidence="20" type="ORF">AUJ44_03310</name>
</gene>
<keyword evidence="17" id="KW-1133">Transmembrane helix</keyword>
<evidence type="ECO:0000259" key="19">
    <source>
        <dbReference type="Pfam" id="PF00912"/>
    </source>
</evidence>
<dbReference type="PANTHER" id="PTHR32282">
    <property type="entry name" value="BINDING PROTEIN TRANSPEPTIDASE, PUTATIVE-RELATED"/>
    <property type="match status" value="1"/>
</dbReference>
<keyword evidence="9" id="KW-0378">Hydrolase</keyword>
<evidence type="ECO:0000256" key="4">
    <source>
        <dbReference type="ARBA" id="ARBA00022475"/>
    </source>
</evidence>
<feature type="domain" description="Penicillin-binding protein transpeptidase" evidence="18">
    <location>
        <begin position="361"/>
        <end position="643"/>
    </location>
</feature>
<evidence type="ECO:0000256" key="8">
    <source>
        <dbReference type="ARBA" id="ARBA00022679"/>
    </source>
</evidence>
<dbReference type="Gene3D" id="2.60.40.10">
    <property type="entry name" value="Immunoglobulins"/>
    <property type="match status" value="1"/>
</dbReference>
<evidence type="ECO:0000259" key="18">
    <source>
        <dbReference type="Pfam" id="PF00905"/>
    </source>
</evidence>
<sequence length="866" mass="96742">MNKVKKRKISRPLANNVAQKSTRKTGLLRHKRKSGRHSLCYSIAIGFVSLLLIASGFFALWITTIQIPDFKSLAARKVIESTKIYDRTGEVLLYDVHDNIKRNEVDMDNISRYIKNATVAIEDAEFYNHFGIRPLSFIRAVFANIMTGSLGQGGSTITQQVVKNTLLTPEKKISRKIKEWVLAVKLEQALTKDQILLLYLNEAPYGGNIYGVEEAALTFFGKHAQELNLAESAYIASLPQAPTYYSPYGNHYDALNARKNLVLQKMIEGNFISQEEYQNAAKEEVIFLPQDPYGIKAPHFVTWVREYLVERYGEKMVQEGGLKVTTTLDYDLERKTEEIIAKFGEENEVKYNAKNAGMIGIDPKTGHVLVMVGSRNYFDIENGGNFNVTLAHRQPGSAFKPFVYATAFMKGYTPDTVVFDLPTQFQTTCDNEGKPLLSEIDPRDCYMPGNYDNIFRGPVSLRNALAQSINIPAIKTLYLAGLNDSLETAKKMGIGELGSANQYGLTLVLGGGEVSLLDITSAYGVFANDGIKNPPVGILKVEDAEGNTLEAYAARDEQVIPKNVAREISDVLSDNQARTPAFGDRSPLYFEGRDVADKTGTTNDYRDAWTVGYTPSFALGAWVGNNDNSSMEKKVAGYIVTPIWNAVMLEVLAKYPDEKFKEPEYPEKNELKPVLRGIWEGSRTYFTDKISGKLATNYTPNELRSEHIIKEVHTILYWVNKTNPNGGIPEHPENDPQFNLWEKPVRDWVVKTNIIEDASSAAPIQYDDVHTPENAPKISIVSPEEHTALNNEQRVIIKVVSNGRYPLTRVDYYVDNIFIGTSSSDPFEYPFIVSGATTSIMQIKVIGYDSVLNTGTANAVFDIITP</sequence>
<evidence type="ECO:0000256" key="17">
    <source>
        <dbReference type="SAM" id="Phobius"/>
    </source>
</evidence>
<keyword evidence="12 17" id="KW-0472">Membrane</keyword>
<dbReference type="Pfam" id="PF00912">
    <property type="entry name" value="Transgly"/>
    <property type="match status" value="1"/>
</dbReference>
<dbReference type="InterPro" id="IPR036950">
    <property type="entry name" value="PBP_transglycosylase"/>
</dbReference>
<keyword evidence="17" id="KW-0812">Transmembrane</keyword>
<dbReference type="Pfam" id="PF17957">
    <property type="entry name" value="Big_7"/>
    <property type="match status" value="1"/>
</dbReference>
<keyword evidence="14" id="KW-0961">Cell wall biogenesis/degradation</keyword>
<feature type="domain" description="Glycosyl transferase family 51" evidence="19">
    <location>
        <begin position="96"/>
        <end position="266"/>
    </location>
</feature>
<evidence type="ECO:0000256" key="14">
    <source>
        <dbReference type="ARBA" id="ARBA00023316"/>
    </source>
</evidence>
<keyword evidence="10" id="KW-0133">Cell shape</keyword>
<dbReference type="Proteomes" id="UP000183206">
    <property type="component" value="Unassembled WGS sequence"/>
</dbReference>
<evidence type="ECO:0000256" key="11">
    <source>
        <dbReference type="ARBA" id="ARBA00022984"/>
    </source>
</evidence>
<dbReference type="InterPro" id="IPR013783">
    <property type="entry name" value="Ig-like_fold"/>
</dbReference>
<dbReference type="GO" id="GO:0030288">
    <property type="term" value="C:outer membrane-bounded periplasmic space"/>
    <property type="evidence" value="ECO:0007669"/>
    <property type="project" value="TreeGrafter"/>
</dbReference>
<dbReference type="GO" id="GO:0006508">
    <property type="term" value="P:proteolysis"/>
    <property type="evidence" value="ECO:0007669"/>
    <property type="project" value="UniProtKB-KW"/>
</dbReference>
<evidence type="ECO:0000313" key="20">
    <source>
        <dbReference type="EMBL" id="OIO32107.1"/>
    </source>
</evidence>
<evidence type="ECO:0000256" key="5">
    <source>
        <dbReference type="ARBA" id="ARBA00022645"/>
    </source>
</evidence>
<evidence type="ECO:0000256" key="9">
    <source>
        <dbReference type="ARBA" id="ARBA00022801"/>
    </source>
</evidence>
<reference evidence="20 21" key="1">
    <citation type="journal article" date="2016" name="Environ. Microbiol.">
        <title>Genomic resolution of a cold subsurface aquifer community provides metabolic insights for novel microbes adapted to high CO concentrations.</title>
        <authorList>
            <person name="Probst A.J."/>
            <person name="Castelle C.J."/>
            <person name="Singh A."/>
            <person name="Brown C.T."/>
            <person name="Anantharaman K."/>
            <person name="Sharon I."/>
            <person name="Hug L.A."/>
            <person name="Burstein D."/>
            <person name="Emerson J.B."/>
            <person name="Thomas B.C."/>
            <person name="Banfield J.F."/>
        </authorList>
    </citation>
    <scope>NUCLEOTIDE SEQUENCE [LARGE SCALE GENOMIC DNA]</scope>
    <source>
        <strain evidence="20">CG1_02_47_685</strain>
    </source>
</reference>
<dbReference type="Gene3D" id="1.10.3810.10">
    <property type="entry name" value="Biosynthetic peptidoglycan transglycosylase-like"/>
    <property type="match status" value="1"/>
</dbReference>
<dbReference type="SUPFAM" id="SSF53955">
    <property type="entry name" value="Lysozyme-like"/>
    <property type="match status" value="1"/>
</dbReference>
<comment type="catalytic activity">
    <reaction evidence="15">
        <text>Preferential cleavage: (Ac)2-L-Lys-D-Ala-|-D-Ala. Also transpeptidation of peptidyl-alanyl moieties that are N-acyl substituents of D-alanine.</text>
        <dbReference type="EC" id="3.4.16.4"/>
    </reaction>
</comment>
<dbReference type="Gene3D" id="3.40.710.10">
    <property type="entry name" value="DD-peptidase/beta-lactamase superfamily"/>
    <property type="match status" value="1"/>
</dbReference>
<comment type="catalytic activity">
    <reaction evidence="16">
        <text>[GlcNAc-(1-&gt;4)-Mur2Ac(oyl-L-Ala-gamma-D-Glu-L-Lys-D-Ala-D-Ala)](n)-di-trans,octa-cis-undecaprenyl diphosphate + beta-D-GlcNAc-(1-&gt;4)-Mur2Ac(oyl-L-Ala-gamma-D-Glu-L-Lys-D-Ala-D-Ala)-di-trans,octa-cis-undecaprenyl diphosphate = [GlcNAc-(1-&gt;4)-Mur2Ac(oyl-L-Ala-gamma-D-Glu-L-Lys-D-Ala-D-Ala)](n+1)-di-trans,octa-cis-undecaprenyl diphosphate + di-trans,octa-cis-undecaprenyl diphosphate + H(+)</text>
        <dbReference type="Rhea" id="RHEA:23708"/>
        <dbReference type="Rhea" id="RHEA-COMP:9602"/>
        <dbReference type="Rhea" id="RHEA-COMP:9603"/>
        <dbReference type="ChEBI" id="CHEBI:15378"/>
        <dbReference type="ChEBI" id="CHEBI:58405"/>
        <dbReference type="ChEBI" id="CHEBI:60033"/>
        <dbReference type="ChEBI" id="CHEBI:78435"/>
        <dbReference type="EC" id="2.4.99.28"/>
    </reaction>
</comment>
<evidence type="ECO:0000256" key="3">
    <source>
        <dbReference type="ARBA" id="ARBA00007739"/>
    </source>
</evidence>
<dbReference type="Pfam" id="PF00905">
    <property type="entry name" value="Transpeptidase"/>
    <property type="match status" value="1"/>
</dbReference>
<protein>
    <submittedName>
        <fullName evidence="20">Uncharacterized protein</fullName>
    </submittedName>
</protein>
<keyword evidence="7" id="KW-0328">Glycosyltransferase</keyword>
<name>A0A1J4V7V7_9BACT</name>
<proteinExistence type="inferred from homology"/>
<dbReference type="GO" id="GO:0008658">
    <property type="term" value="F:penicillin binding"/>
    <property type="evidence" value="ECO:0007669"/>
    <property type="project" value="InterPro"/>
</dbReference>
<evidence type="ECO:0000256" key="12">
    <source>
        <dbReference type="ARBA" id="ARBA00023136"/>
    </source>
</evidence>
<dbReference type="FunFam" id="1.10.3810.10:FF:000001">
    <property type="entry name" value="Penicillin-binding protein 1A"/>
    <property type="match status" value="1"/>
</dbReference>
<evidence type="ECO:0000256" key="15">
    <source>
        <dbReference type="ARBA" id="ARBA00034000"/>
    </source>
</evidence>
<dbReference type="EMBL" id="MNVO01000048">
    <property type="protein sequence ID" value="OIO32107.1"/>
    <property type="molecule type" value="Genomic_DNA"/>
</dbReference>
<dbReference type="GO" id="GO:0005886">
    <property type="term" value="C:plasma membrane"/>
    <property type="evidence" value="ECO:0007669"/>
    <property type="project" value="UniProtKB-SubCell"/>
</dbReference>
<evidence type="ECO:0000256" key="1">
    <source>
        <dbReference type="ARBA" id="ARBA00004236"/>
    </source>
</evidence>
<dbReference type="InterPro" id="IPR012338">
    <property type="entry name" value="Beta-lactam/transpept-like"/>
</dbReference>
<dbReference type="STRING" id="1805282.AUJ44_03310"/>
<dbReference type="PANTHER" id="PTHR32282:SF11">
    <property type="entry name" value="PENICILLIN-BINDING PROTEIN 1B"/>
    <property type="match status" value="1"/>
</dbReference>
<keyword evidence="11" id="KW-0573">Peptidoglycan synthesis</keyword>
<comment type="caution">
    <text evidence="20">The sequence shown here is derived from an EMBL/GenBank/DDBJ whole genome shotgun (WGS) entry which is preliminary data.</text>
</comment>
<keyword evidence="6" id="KW-0645">Protease</keyword>
<dbReference type="AlphaFoldDB" id="A0A1J4V7V7"/>
<organism evidence="20 21">
    <name type="scientific">Candidatus Nomurabacteria bacterium CG1_02_47_685</name>
    <dbReference type="NCBI Taxonomy" id="1805282"/>
    <lineage>
        <taxon>Bacteria</taxon>
        <taxon>Candidatus Nomuraibacteriota</taxon>
    </lineage>
</organism>
<evidence type="ECO:0000256" key="16">
    <source>
        <dbReference type="ARBA" id="ARBA00049902"/>
    </source>
</evidence>
<comment type="similarity">
    <text evidence="3">In the N-terminal section; belongs to the glycosyltransferase 51 family.</text>
</comment>
<evidence type="ECO:0000313" key="21">
    <source>
        <dbReference type="Proteomes" id="UP000183206"/>
    </source>
</evidence>
<keyword evidence="5" id="KW-0121">Carboxypeptidase</keyword>